<feature type="non-terminal residue" evidence="2">
    <location>
        <position position="1"/>
    </location>
</feature>
<dbReference type="PROSITE" id="PS50017">
    <property type="entry name" value="DEATH_DOMAIN"/>
    <property type="match status" value="1"/>
</dbReference>
<dbReference type="InterPro" id="IPR011029">
    <property type="entry name" value="DEATH-like_dom_sf"/>
</dbReference>
<name>A0A3L5TT22_MYTGA</name>
<comment type="caution">
    <text evidence="2">The sequence shown here is derived from an EMBL/GenBank/DDBJ whole genome shotgun (WGS) entry which is preliminary data.</text>
</comment>
<dbReference type="Proteomes" id="UP000266721">
    <property type="component" value="Unassembled WGS sequence"/>
</dbReference>
<reference evidence="2 3" key="1">
    <citation type="journal article" date="2016" name="PLoS ONE">
        <title>A First Insight into the Genome of the Filter-Feeder Mussel Mytilus galloprovincialis.</title>
        <authorList>
            <person name="Murgarella M."/>
            <person name="Puiu D."/>
            <person name="Novoa B."/>
            <person name="Figueras A."/>
            <person name="Posada D."/>
            <person name="Canchaya C."/>
        </authorList>
    </citation>
    <scope>NUCLEOTIDE SEQUENCE [LARGE SCALE GENOMIC DNA]</scope>
    <source>
        <tissue evidence="2">Muscle</tissue>
    </source>
</reference>
<dbReference type="Gene3D" id="1.10.533.10">
    <property type="entry name" value="Death Domain, Fas"/>
    <property type="match status" value="1"/>
</dbReference>
<protein>
    <recommendedName>
        <fullName evidence="1">Death domain-containing protein</fullName>
    </recommendedName>
</protein>
<dbReference type="InterPro" id="IPR000488">
    <property type="entry name" value="Death_dom"/>
</dbReference>
<keyword evidence="3" id="KW-1185">Reference proteome</keyword>
<feature type="domain" description="Death" evidence="1">
    <location>
        <begin position="62"/>
        <end position="149"/>
    </location>
</feature>
<gene>
    <name evidence="2" type="ORF">AM593_04270</name>
</gene>
<dbReference type="GO" id="GO:0007165">
    <property type="term" value="P:signal transduction"/>
    <property type="evidence" value="ECO:0007669"/>
    <property type="project" value="InterPro"/>
</dbReference>
<dbReference type="EMBL" id="KV586757">
    <property type="protein sequence ID" value="OPL32798.1"/>
    <property type="molecule type" value="Genomic_DNA"/>
</dbReference>
<proteinExistence type="predicted"/>
<feature type="non-terminal residue" evidence="2">
    <location>
        <position position="190"/>
    </location>
</feature>
<sequence length="190" mass="22073">MSGLKYVDDADLAGHIRTVTEFLRNLCDTVDGPDKSCYRGEYAKNTSQGKFCPKTGHLQLFSEIGLMYVASKLGFEWTQVALALGTTQPEIEQIQLDNPYQTTRQIIVVLIRWRDRQMNRSQEESIRQLVRALEIPERQDLIDDLRKKYNLPVDMYNNLPSLSGQNFCFFNKDNFTTIKIFYDLLSEQYP</sequence>
<evidence type="ECO:0000313" key="2">
    <source>
        <dbReference type="EMBL" id="OPL32798.1"/>
    </source>
</evidence>
<evidence type="ECO:0000259" key="1">
    <source>
        <dbReference type="PROSITE" id="PS50017"/>
    </source>
</evidence>
<dbReference type="Pfam" id="PF00531">
    <property type="entry name" value="Death"/>
    <property type="match status" value="1"/>
</dbReference>
<dbReference type="SUPFAM" id="SSF47986">
    <property type="entry name" value="DEATH domain"/>
    <property type="match status" value="1"/>
</dbReference>
<dbReference type="SMR" id="A0A3L5TT22"/>
<accession>A0A3L5TT22</accession>
<dbReference type="AlphaFoldDB" id="A0A3L5TT22"/>
<evidence type="ECO:0000313" key="3">
    <source>
        <dbReference type="Proteomes" id="UP000266721"/>
    </source>
</evidence>
<dbReference type="CDD" id="cd01670">
    <property type="entry name" value="Death"/>
    <property type="match status" value="1"/>
</dbReference>
<organism evidence="2 3">
    <name type="scientific">Mytilus galloprovincialis</name>
    <name type="common">Mediterranean mussel</name>
    <dbReference type="NCBI Taxonomy" id="29158"/>
    <lineage>
        <taxon>Eukaryota</taxon>
        <taxon>Metazoa</taxon>
        <taxon>Spiralia</taxon>
        <taxon>Lophotrochozoa</taxon>
        <taxon>Mollusca</taxon>
        <taxon>Bivalvia</taxon>
        <taxon>Autobranchia</taxon>
        <taxon>Pteriomorphia</taxon>
        <taxon>Mytilida</taxon>
        <taxon>Mytiloidea</taxon>
        <taxon>Mytilidae</taxon>
        <taxon>Mytilinae</taxon>
        <taxon>Mytilus</taxon>
    </lineage>
</organism>